<proteinExistence type="predicted"/>
<dbReference type="Proteomes" id="UP000242469">
    <property type="component" value="Unassembled WGS sequence"/>
</dbReference>
<dbReference type="OrthoDB" id="9883701at2"/>
<protein>
    <submittedName>
        <fullName evidence="1">Uncharacterized protein</fullName>
    </submittedName>
</protein>
<evidence type="ECO:0000313" key="2">
    <source>
        <dbReference type="Proteomes" id="UP000242469"/>
    </source>
</evidence>
<keyword evidence="2" id="KW-1185">Reference proteome</keyword>
<evidence type="ECO:0000313" key="1">
    <source>
        <dbReference type="EMBL" id="SEB17860.1"/>
    </source>
</evidence>
<dbReference type="STRING" id="1122198.SAMN02745729_13118"/>
<name>A0A1H4H8V2_9GAMM</name>
<dbReference type="AlphaFoldDB" id="A0A1H4H8V2"/>
<sequence>MSFLNGTKVGFRFCAWSLEQGRPLPDKIPHNPRFNVFQRGFVAAIDSAHILAEGFAAGSVATAPGREVPSCQQQ</sequence>
<reference evidence="2" key="1">
    <citation type="submission" date="2016-10" db="EMBL/GenBank/DDBJ databases">
        <authorList>
            <person name="Varghese N."/>
            <person name="Submissions S."/>
        </authorList>
    </citation>
    <scope>NUCLEOTIDE SEQUENCE [LARGE SCALE GENOMIC DNA]</scope>
    <source>
        <strain evidence="2">DSM 11526</strain>
    </source>
</reference>
<gene>
    <name evidence="1" type="ORF">SAMN02745729_13118</name>
</gene>
<dbReference type="EMBL" id="FNRJ01000031">
    <property type="protein sequence ID" value="SEB17860.1"/>
    <property type="molecule type" value="Genomic_DNA"/>
</dbReference>
<dbReference type="RefSeq" id="WP_091828191.1">
    <property type="nucleotide sequence ID" value="NZ_FNRJ01000031.1"/>
</dbReference>
<organism evidence="1 2">
    <name type="scientific">Marinobacterium iners DSM 11526</name>
    <dbReference type="NCBI Taxonomy" id="1122198"/>
    <lineage>
        <taxon>Bacteria</taxon>
        <taxon>Pseudomonadati</taxon>
        <taxon>Pseudomonadota</taxon>
        <taxon>Gammaproteobacteria</taxon>
        <taxon>Oceanospirillales</taxon>
        <taxon>Oceanospirillaceae</taxon>
        <taxon>Marinobacterium</taxon>
    </lineage>
</organism>
<accession>A0A1H4H8V2</accession>